<dbReference type="OrthoDB" id="1727659at2759"/>
<protein>
    <submittedName>
        <fullName evidence="2">Uncharacterized protein</fullName>
    </submittedName>
</protein>
<feature type="compositionally biased region" description="Basic and acidic residues" evidence="1">
    <location>
        <begin position="138"/>
        <end position="171"/>
    </location>
</feature>
<organism evidence="2 3">
    <name type="scientific">Artemisia annua</name>
    <name type="common">Sweet wormwood</name>
    <dbReference type="NCBI Taxonomy" id="35608"/>
    <lineage>
        <taxon>Eukaryota</taxon>
        <taxon>Viridiplantae</taxon>
        <taxon>Streptophyta</taxon>
        <taxon>Embryophyta</taxon>
        <taxon>Tracheophyta</taxon>
        <taxon>Spermatophyta</taxon>
        <taxon>Magnoliopsida</taxon>
        <taxon>eudicotyledons</taxon>
        <taxon>Gunneridae</taxon>
        <taxon>Pentapetalae</taxon>
        <taxon>asterids</taxon>
        <taxon>campanulids</taxon>
        <taxon>Asterales</taxon>
        <taxon>Asteraceae</taxon>
        <taxon>Asteroideae</taxon>
        <taxon>Anthemideae</taxon>
        <taxon>Artemisiinae</taxon>
        <taxon>Artemisia</taxon>
    </lineage>
</organism>
<dbReference type="AlphaFoldDB" id="A0A2U1Q093"/>
<feature type="region of interest" description="Disordered" evidence="1">
    <location>
        <begin position="1"/>
        <end position="41"/>
    </location>
</feature>
<reference evidence="2 3" key="1">
    <citation type="journal article" date="2018" name="Mol. Plant">
        <title>The genome of Artemisia annua provides insight into the evolution of Asteraceae family and artemisinin biosynthesis.</title>
        <authorList>
            <person name="Shen Q."/>
            <person name="Zhang L."/>
            <person name="Liao Z."/>
            <person name="Wang S."/>
            <person name="Yan T."/>
            <person name="Shi P."/>
            <person name="Liu M."/>
            <person name="Fu X."/>
            <person name="Pan Q."/>
            <person name="Wang Y."/>
            <person name="Lv Z."/>
            <person name="Lu X."/>
            <person name="Zhang F."/>
            <person name="Jiang W."/>
            <person name="Ma Y."/>
            <person name="Chen M."/>
            <person name="Hao X."/>
            <person name="Li L."/>
            <person name="Tang Y."/>
            <person name="Lv G."/>
            <person name="Zhou Y."/>
            <person name="Sun X."/>
            <person name="Brodelius P.E."/>
            <person name="Rose J.K.C."/>
            <person name="Tang K."/>
        </authorList>
    </citation>
    <scope>NUCLEOTIDE SEQUENCE [LARGE SCALE GENOMIC DNA]</scope>
    <source>
        <strain evidence="3">cv. Huhao1</strain>
        <tissue evidence="2">Leaf</tissue>
    </source>
</reference>
<feature type="compositionally biased region" description="Basic and acidic residues" evidence="1">
    <location>
        <begin position="80"/>
        <end position="101"/>
    </location>
</feature>
<feature type="compositionally biased region" description="Basic and acidic residues" evidence="1">
    <location>
        <begin position="13"/>
        <end position="37"/>
    </location>
</feature>
<gene>
    <name evidence="2" type="ORF">CTI12_AA093330</name>
</gene>
<dbReference type="EMBL" id="PKPP01000542">
    <property type="protein sequence ID" value="PWA91439.1"/>
    <property type="molecule type" value="Genomic_DNA"/>
</dbReference>
<evidence type="ECO:0000313" key="3">
    <source>
        <dbReference type="Proteomes" id="UP000245207"/>
    </source>
</evidence>
<dbReference type="Proteomes" id="UP000245207">
    <property type="component" value="Unassembled WGS sequence"/>
</dbReference>
<accession>A0A2U1Q093</accession>
<name>A0A2U1Q093_ARTAN</name>
<sequence length="205" mass="22737">MEDSMIDKPNMSFDDKIGNKRDRDGEEEPIGRLEKRPSGIIGLNEFEDFSKERGDEGEKHGGGIIDTFISNVFHKNEIAQDGDQVKNDVNDANVEDTKEELGVEVNRGNDEGGEGGGIINSFFSNIFHNNESSNGECDQAKSEVEEKIEDLGSRGEGKDLNGEKLEEKNDTSPDLPSKPLEGNKPNNGKLKPDDYSERVFFLNNN</sequence>
<feature type="region of interest" description="Disordered" evidence="1">
    <location>
        <begin position="80"/>
        <end position="205"/>
    </location>
</feature>
<feature type="compositionally biased region" description="Low complexity" evidence="1">
    <location>
        <begin position="119"/>
        <end position="134"/>
    </location>
</feature>
<proteinExistence type="predicted"/>
<evidence type="ECO:0000313" key="2">
    <source>
        <dbReference type="EMBL" id="PWA91439.1"/>
    </source>
</evidence>
<evidence type="ECO:0000256" key="1">
    <source>
        <dbReference type="SAM" id="MobiDB-lite"/>
    </source>
</evidence>
<keyword evidence="3" id="KW-1185">Reference proteome</keyword>
<comment type="caution">
    <text evidence="2">The sequence shown here is derived from an EMBL/GenBank/DDBJ whole genome shotgun (WGS) entry which is preliminary data.</text>
</comment>